<evidence type="ECO:0000256" key="1">
    <source>
        <dbReference type="ARBA" id="ARBA00022741"/>
    </source>
</evidence>
<feature type="binding site" evidence="3">
    <location>
        <begin position="37"/>
        <end position="44"/>
    </location>
    <ligand>
        <name>ATP</name>
        <dbReference type="ChEBI" id="CHEBI:30616"/>
    </ligand>
</feature>
<keyword evidence="4" id="KW-0969">Cilium</keyword>
<dbReference type="Pfam" id="PF10609">
    <property type="entry name" value="ParA"/>
    <property type="match status" value="1"/>
</dbReference>
<dbReference type="InterPro" id="IPR050625">
    <property type="entry name" value="ParA/MinD_ATPase"/>
</dbReference>
<dbReference type="STRING" id="490188.SAMN04488068_0407"/>
<keyword evidence="5" id="KW-1185">Reference proteome</keyword>
<gene>
    <name evidence="4" type="ORF">SAMN04488068_0407</name>
</gene>
<protein>
    <submittedName>
        <fullName evidence="4">Flagellar biosynthesis protein FlhG</fullName>
    </submittedName>
</protein>
<dbReference type="InterPro" id="IPR033756">
    <property type="entry name" value="YlxH/NBP35"/>
</dbReference>
<dbReference type="SUPFAM" id="SSF52540">
    <property type="entry name" value="P-loop containing nucleoside triphosphate hydrolases"/>
    <property type="match status" value="1"/>
</dbReference>
<dbReference type="PANTHER" id="PTHR43384">
    <property type="entry name" value="SEPTUM SITE-DETERMINING PROTEIN MIND HOMOLOG, CHLOROPLASTIC-RELATED"/>
    <property type="match status" value="1"/>
</dbReference>
<dbReference type="GO" id="GO:0005524">
    <property type="term" value="F:ATP binding"/>
    <property type="evidence" value="ECO:0007669"/>
    <property type="project" value="UniProtKB-KW"/>
</dbReference>
<dbReference type="GO" id="GO:0016887">
    <property type="term" value="F:ATP hydrolysis activity"/>
    <property type="evidence" value="ECO:0007669"/>
    <property type="project" value="TreeGrafter"/>
</dbReference>
<dbReference type="PANTHER" id="PTHR43384:SF4">
    <property type="entry name" value="CELLULOSE BIOSYNTHESIS PROTEIN BCSQ-RELATED"/>
    <property type="match status" value="1"/>
</dbReference>
<dbReference type="GO" id="GO:0051782">
    <property type="term" value="P:negative regulation of cell division"/>
    <property type="evidence" value="ECO:0007669"/>
    <property type="project" value="TreeGrafter"/>
</dbReference>
<name>A0A1M5K7R3_9GAMM</name>
<dbReference type="EMBL" id="FQWZ01000001">
    <property type="protein sequence ID" value="SHG48872.1"/>
    <property type="molecule type" value="Genomic_DNA"/>
</dbReference>
<evidence type="ECO:0000256" key="2">
    <source>
        <dbReference type="ARBA" id="ARBA00022840"/>
    </source>
</evidence>
<dbReference type="InterPro" id="IPR033875">
    <property type="entry name" value="FlhG"/>
</dbReference>
<dbReference type="AlphaFoldDB" id="A0A1M5K7R3"/>
<evidence type="ECO:0000313" key="5">
    <source>
        <dbReference type="Proteomes" id="UP000199758"/>
    </source>
</evidence>
<sequence>MSNPTPMSSTAFEDQASGLRRLRPLRPVQVMAVSSGKGGVGKTSVSVNLSMAMAMAGKKVVLLDGDLGLANVDVMLGLQPSYNMANVLAGECTLDDTLIETAHGLCVVPASSGKRHMAELTSMQHAGIVQAFSDLRRPLDVLVVDTAAGIADSVITLSQASQQVIVVVTQDPSSITDAYALIKVLNRGHGVQRVQVLANMVANEAEAQEIFESLRRVAERFLDVTLSYLGSVPQDEWLRRAVRRQRAVVDAYPNCPASAAFHSLAKKALAFGSPQGARGHLEFFVERLVQRTAG</sequence>
<keyword evidence="4" id="KW-0282">Flagellum</keyword>
<dbReference type="Gene3D" id="3.40.50.300">
    <property type="entry name" value="P-loop containing nucleotide triphosphate hydrolases"/>
    <property type="match status" value="1"/>
</dbReference>
<dbReference type="InterPro" id="IPR027417">
    <property type="entry name" value="P-loop_NTPase"/>
</dbReference>
<accession>A0A1M5K7R3</accession>
<evidence type="ECO:0000313" key="4">
    <source>
        <dbReference type="EMBL" id="SHG48872.1"/>
    </source>
</evidence>
<keyword evidence="4" id="KW-0966">Cell projection</keyword>
<keyword evidence="1 3" id="KW-0547">Nucleotide-binding</keyword>
<keyword evidence="2 3" id="KW-0067">ATP-binding</keyword>
<dbReference type="GO" id="GO:0005829">
    <property type="term" value="C:cytosol"/>
    <property type="evidence" value="ECO:0007669"/>
    <property type="project" value="TreeGrafter"/>
</dbReference>
<dbReference type="PIRSF" id="PIRSF003092">
    <property type="entry name" value="MinD"/>
    <property type="match status" value="1"/>
</dbReference>
<organism evidence="4 5">
    <name type="scientific">Hydrocarboniphaga daqingensis</name>
    <dbReference type="NCBI Taxonomy" id="490188"/>
    <lineage>
        <taxon>Bacteria</taxon>
        <taxon>Pseudomonadati</taxon>
        <taxon>Pseudomonadota</taxon>
        <taxon>Gammaproteobacteria</taxon>
        <taxon>Nevskiales</taxon>
        <taxon>Nevskiaceae</taxon>
        <taxon>Hydrocarboniphaga</taxon>
    </lineage>
</organism>
<reference evidence="4 5" key="1">
    <citation type="submission" date="2016-11" db="EMBL/GenBank/DDBJ databases">
        <authorList>
            <person name="Jaros S."/>
            <person name="Januszkiewicz K."/>
            <person name="Wedrychowicz H."/>
        </authorList>
    </citation>
    <scope>NUCLEOTIDE SEQUENCE [LARGE SCALE GENOMIC DNA]</scope>
    <source>
        <strain evidence="4 5">CGMCC 1.7049</strain>
    </source>
</reference>
<dbReference type="Proteomes" id="UP000199758">
    <property type="component" value="Unassembled WGS sequence"/>
</dbReference>
<dbReference type="InterPro" id="IPR025501">
    <property type="entry name" value="MinD_FleN"/>
</dbReference>
<dbReference type="CDD" id="cd02038">
    <property type="entry name" value="FlhG-like"/>
    <property type="match status" value="1"/>
</dbReference>
<proteinExistence type="predicted"/>
<dbReference type="GO" id="GO:0009898">
    <property type="term" value="C:cytoplasmic side of plasma membrane"/>
    <property type="evidence" value="ECO:0007669"/>
    <property type="project" value="TreeGrafter"/>
</dbReference>
<evidence type="ECO:0000256" key="3">
    <source>
        <dbReference type="PIRSR" id="PIRSR003092-1"/>
    </source>
</evidence>